<dbReference type="SUPFAM" id="SSF55785">
    <property type="entry name" value="PYP-like sensor domain (PAS domain)"/>
    <property type="match status" value="4"/>
</dbReference>
<evidence type="ECO:0000256" key="9">
    <source>
        <dbReference type="SAM" id="Phobius"/>
    </source>
</evidence>
<dbReference type="CDD" id="cd00082">
    <property type="entry name" value="HisKA"/>
    <property type="match status" value="1"/>
</dbReference>
<dbReference type="PANTHER" id="PTHR44757:SF2">
    <property type="entry name" value="BIOFILM ARCHITECTURE MAINTENANCE PROTEIN MBAA"/>
    <property type="match status" value="1"/>
</dbReference>
<dbReference type="SUPFAM" id="SSF55073">
    <property type="entry name" value="Nucleotide cyclase"/>
    <property type="match status" value="1"/>
</dbReference>
<dbReference type="AlphaFoldDB" id="A0A5J5I710"/>
<keyword evidence="9" id="KW-0472">Membrane</keyword>
<evidence type="ECO:0000256" key="1">
    <source>
        <dbReference type="ARBA" id="ARBA00000085"/>
    </source>
</evidence>
<dbReference type="Pfam" id="PF02518">
    <property type="entry name" value="HATPase_c"/>
    <property type="match status" value="1"/>
</dbReference>
<protein>
    <recommendedName>
        <fullName evidence="2">histidine kinase</fullName>
        <ecNumber evidence="2">2.7.13.3</ecNumber>
    </recommendedName>
</protein>
<evidence type="ECO:0000256" key="6">
    <source>
        <dbReference type="ARBA" id="ARBA00022777"/>
    </source>
</evidence>
<dbReference type="NCBIfam" id="TIGR00229">
    <property type="entry name" value="sensory_box"/>
    <property type="match status" value="4"/>
</dbReference>
<dbReference type="InterPro" id="IPR001633">
    <property type="entry name" value="EAL_dom"/>
</dbReference>
<comment type="caution">
    <text evidence="15">The sequence shown here is derived from an EMBL/GenBank/DDBJ whole genome shotgun (WGS) entry which is preliminary data.</text>
</comment>
<dbReference type="Pfam" id="PF13426">
    <property type="entry name" value="PAS_9"/>
    <property type="match status" value="1"/>
</dbReference>
<proteinExistence type="predicted"/>
<dbReference type="InterPro" id="IPR036890">
    <property type="entry name" value="HATPase_C_sf"/>
</dbReference>
<gene>
    <name evidence="15" type="ORF">F4V44_02620</name>
</gene>
<dbReference type="Pfam" id="PF00990">
    <property type="entry name" value="GGDEF"/>
    <property type="match status" value="1"/>
</dbReference>
<evidence type="ECO:0000256" key="7">
    <source>
        <dbReference type="ARBA" id="ARBA00022840"/>
    </source>
</evidence>
<dbReference type="PANTHER" id="PTHR44757">
    <property type="entry name" value="DIGUANYLATE CYCLASE DGCP"/>
    <property type="match status" value="1"/>
</dbReference>
<dbReference type="InterPro" id="IPR035965">
    <property type="entry name" value="PAS-like_dom_sf"/>
</dbReference>
<feature type="domain" description="PAC" evidence="12">
    <location>
        <begin position="936"/>
        <end position="988"/>
    </location>
</feature>
<dbReference type="PRINTS" id="PR00344">
    <property type="entry name" value="BCTRLSENSOR"/>
</dbReference>
<dbReference type="GO" id="GO:0000155">
    <property type="term" value="F:phosphorelay sensor kinase activity"/>
    <property type="evidence" value="ECO:0007669"/>
    <property type="project" value="InterPro"/>
</dbReference>
<dbReference type="RefSeq" id="WP_150438437.1">
    <property type="nucleotide sequence ID" value="NZ_VYKL01000007.1"/>
</dbReference>
<keyword evidence="5" id="KW-0547">Nucleotide-binding</keyword>
<dbReference type="PROSITE" id="PS50113">
    <property type="entry name" value="PAC"/>
    <property type="match status" value="1"/>
</dbReference>
<dbReference type="Gene3D" id="1.10.287.130">
    <property type="match status" value="1"/>
</dbReference>
<evidence type="ECO:0000259" key="14">
    <source>
        <dbReference type="PROSITE" id="PS50887"/>
    </source>
</evidence>
<dbReference type="InterPro" id="IPR003594">
    <property type="entry name" value="HATPase_dom"/>
</dbReference>
<dbReference type="Proteomes" id="UP000326671">
    <property type="component" value="Unassembled WGS sequence"/>
</dbReference>
<dbReference type="InterPro" id="IPR013656">
    <property type="entry name" value="PAS_4"/>
</dbReference>
<evidence type="ECO:0000259" key="13">
    <source>
        <dbReference type="PROSITE" id="PS50883"/>
    </source>
</evidence>
<dbReference type="PROSITE" id="PS50883">
    <property type="entry name" value="EAL"/>
    <property type="match status" value="1"/>
</dbReference>
<dbReference type="PROSITE" id="PS50112">
    <property type="entry name" value="PAS"/>
    <property type="match status" value="2"/>
</dbReference>
<dbReference type="SUPFAM" id="SSF55874">
    <property type="entry name" value="ATPase domain of HSP90 chaperone/DNA topoisomerase II/histidine kinase"/>
    <property type="match status" value="1"/>
</dbReference>
<feature type="domain" description="GGDEF" evidence="14">
    <location>
        <begin position="321"/>
        <end position="453"/>
    </location>
</feature>
<dbReference type="InterPro" id="IPR001610">
    <property type="entry name" value="PAC"/>
</dbReference>
<organism evidence="15 16">
    <name type="scientific">Niallia endozanthoxylica</name>
    <dbReference type="NCBI Taxonomy" id="2036016"/>
    <lineage>
        <taxon>Bacteria</taxon>
        <taxon>Bacillati</taxon>
        <taxon>Bacillota</taxon>
        <taxon>Bacilli</taxon>
        <taxon>Bacillales</taxon>
        <taxon>Bacillaceae</taxon>
        <taxon>Niallia</taxon>
    </lineage>
</organism>
<dbReference type="Pfam" id="PF08447">
    <property type="entry name" value="PAS_3"/>
    <property type="match status" value="2"/>
</dbReference>
<dbReference type="CDD" id="cd01949">
    <property type="entry name" value="GGDEF"/>
    <property type="match status" value="1"/>
</dbReference>
<dbReference type="Gene3D" id="3.30.565.10">
    <property type="entry name" value="Histidine kinase-like ATPase, C-terminal domain"/>
    <property type="match status" value="1"/>
</dbReference>
<keyword evidence="8" id="KW-0902">Two-component regulatory system</keyword>
<dbReference type="InterPro" id="IPR029787">
    <property type="entry name" value="Nucleotide_cyclase"/>
</dbReference>
<dbReference type="FunFam" id="3.20.20.450:FF:000001">
    <property type="entry name" value="Cyclic di-GMP phosphodiesterase yahA"/>
    <property type="match status" value="1"/>
</dbReference>
<dbReference type="CDD" id="cd01948">
    <property type="entry name" value="EAL"/>
    <property type="match status" value="1"/>
</dbReference>
<dbReference type="PROSITE" id="PS50887">
    <property type="entry name" value="GGDEF"/>
    <property type="match status" value="1"/>
</dbReference>
<dbReference type="EMBL" id="VYKL01000007">
    <property type="protein sequence ID" value="KAA9029917.1"/>
    <property type="molecule type" value="Genomic_DNA"/>
</dbReference>
<evidence type="ECO:0000259" key="12">
    <source>
        <dbReference type="PROSITE" id="PS50113"/>
    </source>
</evidence>
<dbReference type="GO" id="GO:0005524">
    <property type="term" value="F:ATP binding"/>
    <property type="evidence" value="ECO:0007669"/>
    <property type="project" value="UniProtKB-KW"/>
</dbReference>
<keyword evidence="6" id="KW-0418">Kinase</keyword>
<evidence type="ECO:0000259" key="11">
    <source>
        <dbReference type="PROSITE" id="PS50112"/>
    </source>
</evidence>
<dbReference type="Pfam" id="PF00512">
    <property type="entry name" value="HisKA"/>
    <property type="match status" value="1"/>
</dbReference>
<keyword evidence="7" id="KW-0067">ATP-binding</keyword>
<keyword evidence="4" id="KW-0808">Transferase</keyword>
<keyword evidence="16" id="KW-1185">Reference proteome</keyword>
<comment type="catalytic activity">
    <reaction evidence="1">
        <text>ATP + protein L-histidine = ADP + protein N-phospho-L-histidine.</text>
        <dbReference type="EC" id="2.7.13.3"/>
    </reaction>
</comment>
<feature type="domain" description="PAS" evidence="11">
    <location>
        <begin position="863"/>
        <end position="934"/>
    </location>
</feature>
<keyword evidence="9" id="KW-1133">Transmembrane helix</keyword>
<sequence>MDFTFDANNIILVIFSIVMTLVVTCSAFAVYLRKKNNQWLTLKTYEQYYQSLYQQSPDLILIFDLEGNLLSANNVIEAYGYTEDELVHQPFISYVVPNYREKTIKHFYQAKNGKSSNYEAAIYGKNGDCFELYVKNIPIIIDEQIVGVYGIAKDMTVFNQAQKALIEAESKYRSLAEESLVGIFIIQDERVMYVNQKFTEWLGYRYEEFIGSNVIDFVYPEDRLIIQENIRKHLQGDVPTVQNQYRALAKDQTIIHMEVLGSNTSYNGKPAIMGTVIDITARKKAEDTIEYMAYYDRLTGLPNRYRFWQILEDSLSDLRMDHLALLYVDLDQFKLIRDTMGYEIGDQLIKEVSVRLSDCIHQQGDMARYEGDEFLISLPNGYREEASDTANRVLECLAAPFYLGQYELYITPSIGISLYPTDGESAEELIKKADSAMYQVKRSGRNHYKFYSFSQKEHTYERLELEIDLRKALEQKEFQLYYQPKLHLTSGKMTGVEALIRWKHPEKGFISPGEFIPIAEEIGLIIPMGEWVLRTACIQTKAWQDAGLAPFQTSVNLSVLQLYQPNLVELVGLVLEETGLDPKYLVLEITETMMIDSDHALKVLKELKGLGVTISLDDFGTGYSSLHYLKEAPIDKIKIDQSFIRNCTIDSNDAIIVKTIIAMAHQLKLEVVAEGIEQKEQLLFLQRNLCDVAQGFMFCKPLPPEELVQKIAKIEQIIEQTGIPQEISNQKWMEEALKVARQELVDTIRNQQGMIFKYVEEGGDFIHTLCDGELMYRMGLIPEQIIGKSLSDFFSLEVAEEKRQYYQRAWNNEENVTYEGGLNGVCYLASLRPVRKGGKVVEVIGSCVDITKRKQVEEALRESEAKYRLIAENMLDLVRVIGTDGRIKYASPSHEKVTGYPPIWYEMHTIYDFIHPDDVLRTQEQFLHMMLVKAPSQFEYRIRHVNGNWFYMESQGTPVLGANGEVEYIIIVARDISERKRMDEFIRKTEKLTVVGQLAAGVAHEIRNPLTTIKGFLQLMQKDSNPPNYTDIMLSELDSVESIVKEFLSLAKPHVNKMLPTDINILLQYVVTLFHTQAVLRKVEMIQEIDSDLPMIECDEHQIKQVFVNILQNSVESMSNGGSIKILAMRHGPDQMKFRFIDQGCGISEERMKSIGEPFYGTKEKGTGLGLMICHKIVQEHEGSIHIKSTVNEGTTVEIILPIKQSAAVLI</sequence>
<evidence type="ECO:0000256" key="3">
    <source>
        <dbReference type="ARBA" id="ARBA00022553"/>
    </source>
</evidence>
<dbReference type="SMART" id="SM00086">
    <property type="entry name" value="PAC"/>
    <property type="match status" value="3"/>
</dbReference>
<evidence type="ECO:0000256" key="4">
    <source>
        <dbReference type="ARBA" id="ARBA00022679"/>
    </source>
</evidence>
<dbReference type="SMART" id="SM00387">
    <property type="entry name" value="HATPase_c"/>
    <property type="match status" value="1"/>
</dbReference>
<dbReference type="Gene3D" id="3.30.70.270">
    <property type="match status" value="1"/>
</dbReference>
<dbReference type="Gene3D" id="3.20.20.450">
    <property type="entry name" value="EAL domain"/>
    <property type="match status" value="1"/>
</dbReference>
<dbReference type="SMART" id="SM00091">
    <property type="entry name" value="PAS"/>
    <property type="match status" value="3"/>
</dbReference>
<dbReference type="Gene3D" id="3.30.450.20">
    <property type="entry name" value="PAS domain"/>
    <property type="match status" value="4"/>
</dbReference>
<dbReference type="InterPro" id="IPR005467">
    <property type="entry name" value="His_kinase_dom"/>
</dbReference>
<name>A0A5J5I710_9BACI</name>
<dbReference type="NCBIfam" id="TIGR00254">
    <property type="entry name" value="GGDEF"/>
    <property type="match status" value="1"/>
</dbReference>
<dbReference type="SMART" id="SM00052">
    <property type="entry name" value="EAL"/>
    <property type="match status" value="1"/>
</dbReference>
<dbReference type="SMART" id="SM00267">
    <property type="entry name" value="GGDEF"/>
    <property type="match status" value="1"/>
</dbReference>
<evidence type="ECO:0000256" key="5">
    <source>
        <dbReference type="ARBA" id="ARBA00022741"/>
    </source>
</evidence>
<dbReference type="EC" id="2.7.13.3" evidence="2"/>
<dbReference type="OrthoDB" id="9759607at2"/>
<dbReference type="PROSITE" id="PS50109">
    <property type="entry name" value="HIS_KIN"/>
    <property type="match status" value="1"/>
</dbReference>
<dbReference type="InterPro" id="IPR004358">
    <property type="entry name" value="Sig_transdc_His_kin-like_C"/>
</dbReference>
<feature type="domain" description="PAS" evidence="11">
    <location>
        <begin position="188"/>
        <end position="237"/>
    </location>
</feature>
<dbReference type="SUPFAM" id="SSF141868">
    <property type="entry name" value="EAL domain-like"/>
    <property type="match status" value="1"/>
</dbReference>
<dbReference type="SUPFAM" id="SSF47384">
    <property type="entry name" value="Homodimeric domain of signal transducing histidine kinase"/>
    <property type="match status" value="1"/>
</dbReference>
<dbReference type="SMART" id="SM00388">
    <property type="entry name" value="HisKA"/>
    <property type="match status" value="1"/>
</dbReference>
<feature type="domain" description="EAL" evidence="13">
    <location>
        <begin position="462"/>
        <end position="715"/>
    </location>
</feature>
<dbReference type="Pfam" id="PF08448">
    <property type="entry name" value="PAS_4"/>
    <property type="match status" value="1"/>
</dbReference>
<feature type="transmembrane region" description="Helical" evidence="9">
    <location>
        <begin position="12"/>
        <end position="32"/>
    </location>
</feature>
<evidence type="ECO:0000259" key="10">
    <source>
        <dbReference type="PROSITE" id="PS50109"/>
    </source>
</evidence>
<dbReference type="InterPro" id="IPR013655">
    <property type="entry name" value="PAS_fold_3"/>
</dbReference>
<keyword evidence="3" id="KW-0597">Phosphoprotein</keyword>
<dbReference type="InterPro" id="IPR000160">
    <property type="entry name" value="GGDEF_dom"/>
</dbReference>
<dbReference type="InterPro" id="IPR035919">
    <property type="entry name" value="EAL_sf"/>
</dbReference>
<dbReference type="CDD" id="cd00130">
    <property type="entry name" value="PAS"/>
    <property type="match status" value="3"/>
</dbReference>
<evidence type="ECO:0000313" key="16">
    <source>
        <dbReference type="Proteomes" id="UP000326671"/>
    </source>
</evidence>
<dbReference type="Pfam" id="PF00563">
    <property type="entry name" value="EAL"/>
    <property type="match status" value="1"/>
</dbReference>
<feature type="domain" description="Histidine kinase" evidence="10">
    <location>
        <begin position="1001"/>
        <end position="1205"/>
    </location>
</feature>
<evidence type="ECO:0000313" key="15">
    <source>
        <dbReference type="EMBL" id="KAA9029917.1"/>
    </source>
</evidence>
<dbReference type="InterPro" id="IPR000014">
    <property type="entry name" value="PAS"/>
</dbReference>
<accession>A0A5J5I710</accession>
<dbReference type="InterPro" id="IPR003661">
    <property type="entry name" value="HisK_dim/P_dom"/>
</dbReference>
<reference evidence="15 16" key="1">
    <citation type="submission" date="2019-09" db="EMBL/GenBank/DDBJ databases">
        <title>Whole genome sequences of isolates from the Mars Exploration Rovers.</title>
        <authorList>
            <person name="Seuylemezian A."/>
            <person name="Vaishampayan P."/>
        </authorList>
    </citation>
    <scope>NUCLEOTIDE SEQUENCE [LARGE SCALE GENOMIC DNA]</scope>
    <source>
        <strain evidence="15 16">MER_TA_151</strain>
    </source>
</reference>
<dbReference type="InterPro" id="IPR052155">
    <property type="entry name" value="Biofilm_reg_signaling"/>
</dbReference>
<keyword evidence="9" id="KW-0812">Transmembrane</keyword>
<evidence type="ECO:0000256" key="2">
    <source>
        <dbReference type="ARBA" id="ARBA00012438"/>
    </source>
</evidence>
<evidence type="ECO:0000256" key="8">
    <source>
        <dbReference type="ARBA" id="ARBA00023012"/>
    </source>
</evidence>
<dbReference type="InterPro" id="IPR036097">
    <property type="entry name" value="HisK_dim/P_sf"/>
</dbReference>
<dbReference type="InterPro" id="IPR043128">
    <property type="entry name" value="Rev_trsase/Diguanyl_cyclase"/>
</dbReference>
<dbReference type="InterPro" id="IPR000700">
    <property type="entry name" value="PAS-assoc_C"/>
</dbReference>